<evidence type="ECO:0000313" key="4">
    <source>
        <dbReference type="Proteomes" id="UP000289340"/>
    </source>
</evidence>
<organism evidence="3 4">
    <name type="scientific">Glycine soja</name>
    <name type="common">Wild soybean</name>
    <dbReference type="NCBI Taxonomy" id="3848"/>
    <lineage>
        <taxon>Eukaryota</taxon>
        <taxon>Viridiplantae</taxon>
        <taxon>Streptophyta</taxon>
        <taxon>Embryophyta</taxon>
        <taxon>Tracheophyta</taxon>
        <taxon>Spermatophyta</taxon>
        <taxon>Magnoliopsida</taxon>
        <taxon>eudicotyledons</taxon>
        <taxon>Gunneridae</taxon>
        <taxon>Pentapetalae</taxon>
        <taxon>rosids</taxon>
        <taxon>fabids</taxon>
        <taxon>Fabales</taxon>
        <taxon>Fabaceae</taxon>
        <taxon>Papilionoideae</taxon>
        <taxon>50 kb inversion clade</taxon>
        <taxon>NPAAA clade</taxon>
        <taxon>indigoferoid/millettioid clade</taxon>
        <taxon>Phaseoleae</taxon>
        <taxon>Glycine</taxon>
        <taxon>Glycine subgen. Soja</taxon>
    </lineage>
</organism>
<dbReference type="PANTHER" id="PTHR42946">
    <property type="entry name" value="PHOSPHOHEXOSE MUTASE"/>
    <property type="match status" value="1"/>
</dbReference>
<dbReference type="GO" id="GO:0009570">
    <property type="term" value="C:chloroplast stroma"/>
    <property type="evidence" value="ECO:0007669"/>
    <property type="project" value="TreeGrafter"/>
</dbReference>
<evidence type="ECO:0000313" key="3">
    <source>
        <dbReference type="EMBL" id="RZC11793.1"/>
    </source>
</evidence>
<dbReference type="EMBL" id="QZWG01000005">
    <property type="protein sequence ID" value="RZC11793.1"/>
    <property type="molecule type" value="Genomic_DNA"/>
</dbReference>
<dbReference type="InterPro" id="IPR050060">
    <property type="entry name" value="Phosphoglucosamine_mutase"/>
</dbReference>
<name>A0A445KLX7_GLYSO</name>
<dbReference type="PANTHER" id="PTHR42946:SF1">
    <property type="entry name" value="PHOSPHOGLUCOMUTASE (ALPHA-D-GLUCOSE-1,6-BISPHOSPHATE-DEPENDENT)"/>
    <property type="match status" value="1"/>
</dbReference>
<gene>
    <name evidence="3" type="ORF">D0Y65_011836</name>
</gene>
<evidence type="ECO:0000256" key="1">
    <source>
        <dbReference type="ARBA" id="ARBA00001946"/>
    </source>
</evidence>
<evidence type="ECO:0000256" key="2">
    <source>
        <dbReference type="ARBA" id="ARBA00022553"/>
    </source>
</evidence>
<accession>A0A445KLX7</accession>
<reference evidence="3 4" key="1">
    <citation type="submission" date="2018-09" db="EMBL/GenBank/DDBJ databases">
        <title>A high-quality reference genome of wild soybean provides a powerful tool to mine soybean genomes.</title>
        <authorList>
            <person name="Xie M."/>
            <person name="Chung C.Y.L."/>
            <person name="Li M.-W."/>
            <person name="Wong F.-L."/>
            <person name="Chan T.-F."/>
            <person name="Lam H.-M."/>
        </authorList>
    </citation>
    <scope>NUCLEOTIDE SEQUENCE [LARGE SCALE GENOMIC DNA]</scope>
    <source>
        <strain evidence="4">cv. W05</strain>
        <tissue evidence="3">Hypocotyl of etiolated seedlings</tissue>
    </source>
</reference>
<proteinExistence type="predicted"/>
<comment type="cofactor">
    <cofactor evidence="1">
        <name>Mg(2+)</name>
        <dbReference type="ChEBI" id="CHEBI:18420"/>
    </cofactor>
</comment>
<dbReference type="AlphaFoldDB" id="A0A445KLX7"/>
<protein>
    <submittedName>
        <fullName evidence="3">Uncharacterized protein</fullName>
    </submittedName>
</protein>
<dbReference type="Proteomes" id="UP000289340">
    <property type="component" value="Chromosome 5"/>
</dbReference>
<keyword evidence="4" id="KW-1185">Reference proteome</keyword>
<sequence length="118" mass="13409">MTKKFSTLECPHRAFRSFREYGEVVLKHLENSIGSDPSLLKAPVNYEGVRVSGYGGWFLLRLSLHDHVLPLNIEVKALIASLGRKCITEVDLEYLSIFTLYPNHDPVYTVGVSDYHND</sequence>
<comment type="caution">
    <text evidence="3">The sequence shown here is derived from an EMBL/GenBank/DDBJ whole genome shotgun (WGS) entry which is preliminary data.</text>
</comment>
<keyword evidence="2" id="KW-0597">Phosphoprotein</keyword>
<dbReference type="GO" id="GO:0004615">
    <property type="term" value="F:phosphomannomutase activity"/>
    <property type="evidence" value="ECO:0007669"/>
    <property type="project" value="TreeGrafter"/>
</dbReference>